<dbReference type="RefSeq" id="WP_382168484.1">
    <property type="nucleotide sequence ID" value="NZ_JBHTBR010000005.1"/>
</dbReference>
<feature type="transmembrane region" description="Helical" evidence="7">
    <location>
        <begin position="49"/>
        <end position="73"/>
    </location>
</feature>
<feature type="transmembrane region" description="Helical" evidence="7">
    <location>
        <begin position="303"/>
        <end position="325"/>
    </location>
</feature>
<keyword evidence="4 7" id="KW-0812">Transmembrane</keyword>
<evidence type="ECO:0000313" key="9">
    <source>
        <dbReference type="Proteomes" id="UP001596492"/>
    </source>
</evidence>
<keyword evidence="6 7" id="KW-0472">Membrane</keyword>
<evidence type="ECO:0000256" key="1">
    <source>
        <dbReference type="ARBA" id="ARBA00004651"/>
    </source>
</evidence>
<evidence type="ECO:0000256" key="2">
    <source>
        <dbReference type="ARBA" id="ARBA00007430"/>
    </source>
</evidence>
<organism evidence="8 9">
    <name type="scientific">Hirschia litorea</name>
    <dbReference type="NCBI Taxonomy" id="1199156"/>
    <lineage>
        <taxon>Bacteria</taxon>
        <taxon>Pseudomonadati</taxon>
        <taxon>Pseudomonadota</taxon>
        <taxon>Alphaproteobacteria</taxon>
        <taxon>Hyphomonadales</taxon>
        <taxon>Hyphomonadaceae</taxon>
        <taxon>Hirschia</taxon>
    </lineage>
</organism>
<comment type="subcellular location">
    <subcellularLocation>
        <location evidence="1">Cell membrane</location>
        <topology evidence="1">Multi-pass membrane protein</topology>
    </subcellularLocation>
</comment>
<comment type="caution">
    <text evidence="8">The sequence shown here is derived from an EMBL/GenBank/DDBJ whole genome shotgun (WGS) entry which is preliminary data.</text>
</comment>
<evidence type="ECO:0000256" key="6">
    <source>
        <dbReference type="ARBA" id="ARBA00023136"/>
    </source>
</evidence>
<proteinExistence type="inferred from homology"/>
<dbReference type="Proteomes" id="UP001596492">
    <property type="component" value="Unassembled WGS sequence"/>
</dbReference>
<dbReference type="PANTHER" id="PTHR30250:SF10">
    <property type="entry name" value="LIPOPOLYSACCHARIDE BIOSYNTHESIS PROTEIN WZXC"/>
    <property type="match status" value="1"/>
</dbReference>
<evidence type="ECO:0000313" key="8">
    <source>
        <dbReference type="EMBL" id="MFC7292773.1"/>
    </source>
</evidence>
<dbReference type="EMBL" id="JBHTBR010000005">
    <property type="protein sequence ID" value="MFC7292773.1"/>
    <property type="molecule type" value="Genomic_DNA"/>
</dbReference>
<feature type="transmembrane region" description="Helical" evidence="7">
    <location>
        <begin position="152"/>
        <end position="176"/>
    </location>
</feature>
<name>A0ABW2IP66_9PROT</name>
<dbReference type="InterPro" id="IPR050833">
    <property type="entry name" value="Poly_Biosynth_Transport"/>
</dbReference>
<protein>
    <submittedName>
        <fullName evidence="8">Oligosaccharide flippase family protein</fullName>
    </submittedName>
</protein>
<keyword evidence="3" id="KW-1003">Cell membrane</keyword>
<feature type="transmembrane region" description="Helical" evidence="7">
    <location>
        <begin position="452"/>
        <end position="474"/>
    </location>
</feature>
<dbReference type="PANTHER" id="PTHR30250">
    <property type="entry name" value="PST FAMILY PREDICTED COLANIC ACID TRANSPORTER"/>
    <property type="match status" value="1"/>
</dbReference>
<comment type="similarity">
    <text evidence="2">Belongs to the polysaccharide synthase family.</text>
</comment>
<evidence type="ECO:0000256" key="3">
    <source>
        <dbReference type="ARBA" id="ARBA00022475"/>
    </source>
</evidence>
<sequence length="487" mass="51441">MKNTADASLLAQAGKAAIWSALGKWFDAVAGLVSLFVLVRILGPDLYGLFGMALIMLAIPFGIVGGPLAECLIQRKQIAPGHEAATFITDVLLAFLLSGLLVLVTPLVAQFFGQAELNQILPVFSLVLPISALGSVPAALLQRDMRFREISLIDAGGTASASLVGIGMALSGYGVWSLVFMELTRRSFRTLSFCLIAKWKPRFDGGEKLKKAHFQDLFHFNAYSIATKILGQLDASLPGAIIGAILGTQALGIFNLVTRIFTQGSSILLAPLQAITLPLAAKSQSDPDVLRSLLSKGTRLSTAIAYPFFIGAAAVSPLMVPIFFGPEWGEAVLPMQLMMLMGVRAATASFNGGIIRGAGRPELQASIVALGLVVSVVLVVLAAPYGVSAIVGAILVRGGITWLAGAVVVRQLFGYAAISQFVIGWESLLSAGVMFAAVSVFQAHFLTDMSPILALLLSVFVGVLVHFVCLRILAPNLVGDVLKILKR</sequence>
<keyword evidence="5 7" id="KW-1133">Transmembrane helix</keyword>
<gene>
    <name evidence="8" type="ORF">ACFQS8_14165</name>
</gene>
<feature type="transmembrane region" description="Helical" evidence="7">
    <location>
        <begin position="331"/>
        <end position="351"/>
    </location>
</feature>
<feature type="transmembrane region" description="Helical" evidence="7">
    <location>
        <begin position="237"/>
        <end position="257"/>
    </location>
</feature>
<feature type="transmembrane region" description="Helical" evidence="7">
    <location>
        <begin position="389"/>
        <end position="409"/>
    </location>
</feature>
<feature type="transmembrane region" description="Helical" evidence="7">
    <location>
        <begin position="85"/>
        <end position="108"/>
    </location>
</feature>
<reference evidence="9" key="1">
    <citation type="journal article" date="2019" name="Int. J. Syst. Evol. Microbiol.">
        <title>The Global Catalogue of Microorganisms (GCM) 10K type strain sequencing project: providing services to taxonomists for standard genome sequencing and annotation.</title>
        <authorList>
            <consortium name="The Broad Institute Genomics Platform"/>
            <consortium name="The Broad Institute Genome Sequencing Center for Infectious Disease"/>
            <person name="Wu L."/>
            <person name="Ma J."/>
        </authorList>
    </citation>
    <scope>NUCLEOTIDE SEQUENCE [LARGE SCALE GENOMIC DNA]</scope>
    <source>
        <strain evidence="9">CCUG 51308</strain>
    </source>
</reference>
<evidence type="ECO:0000256" key="7">
    <source>
        <dbReference type="SAM" id="Phobius"/>
    </source>
</evidence>
<feature type="transmembrane region" description="Helical" evidence="7">
    <location>
        <begin position="120"/>
        <end position="140"/>
    </location>
</feature>
<evidence type="ECO:0000256" key="4">
    <source>
        <dbReference type="ARBA" id="ARBA00022692"/>
    </source>
</evidence>
<keyword evidence="9" id="KW-1185">Reference proteome</keyword>
<feature type="transmembrane region" description="Helical" evidence="7">
    <location>
        <begin position="421"/>
        <end position="446"/>
    </location>
</feature>
<accession>A0ABW2IP66</accession>
<feature type="transmembrane region" description="Helical" evidence="7">
    <location>
        <begin position="25"/>
        <end position="43"/>
    </location>
</feature>
<dbReference type="Pfam" id="PF13440">
    <property type="entry name" value="Polysacc_synt_3"/>
    <property type="match status" value="1"/>
</dbReference>
<evidence type="ECO:0000256" key="5">
    <source>
        <dbReference type="ARBA" id="ARBA00022989"/>
    </source>
</evidence>
<feature type="transmembrane region" description="Helical" evidence="7">
    <location>
        <begin position="363"/>
        <end position="383"/>
    </location>
</feature>